<evidence type="ECO:0000256" key="5">
    <source>
        <dbReference type="SAM" id="Coils"/>
    </source>
</evidence>
<evidence type="ECO:0000313" key="8">
    <source>
        <dbReference type="Proteomes" id="UP001157418"/>
    </source>
</evidence>
<comment type="caution">
    <text evidence="7">The sequence shown here is derived from an EMBL/GenBank/DDBJ whole genome shotgun (WGS) entry which is preliminary data.</text>
</comment>
<keyword evidence="8" id="KW-1185">Reference proteome</keyword>
<feature type="compositionally biased region" description="Basic residues" evidence="6">
    <location>
        <begin position="245"/>
        <end position="254"/>
    </location>
</feature>
<organism evidence="7 8">
    <name type="scientific">Lactuca virosa</name>
    <dbReference type="NCBI Taxonomy" id="75947"/>
    <lineage>
        <taxon>Eukaryota</taxon>
        <taxon>Viridiplantae</taxon>
        <taxon>Streptophyta</taxon>
        <taxon>Embryophyta</taxon>
        <taxon>Tracheophyta</taxon>
        <taxon>Spermatophyta</taxon>
        <taxon>Magnoliopsida</taxon>
        <taxon>eudicotyledons</taxon>
        <taxon>Gunneridae</taxon>
        <taxon>Pentapetalae</taxon>
        <taxon>asterids</taxon>
        <taxon>campanulids</taxon>
        <taxon>Asterales</taxon>
        <taxon>Asteraceae</taxon>
        <taxon>Cichorioideae</taxon>
        <taxon>Cichorieae</taxon>
        <taxon>Lactucinae</taxon>
        <taxon>Lactuca</taxon>
    </lineage>
</organism>
<reference evidence="7 8" key="1">
    <citation type="submission" date="2022-01" db="EMBL/GenBank/DDBJ databases">
        <authorList>
            <person name="Xiong W."/>
            <person name="Schranz E."/>
        </authorList>
    </citation>
    <scope>NUCLEOTIDE SEQUENCE [LARGE SCALE GENOMIC DNA]</scope>
</reference>
<keyword evidence="1 5" id="KW-0175">Coiled coil</keyword>
<gene>
    <name evidence="7" type="ORF">LVIROSA_LOCUS8687</name>
</gene>
<protein>
    <submittedName>
        <fullName evidence="7">Uncharacterized protein</fullName>
    </submittedName>
</protein>
<dbReference type="PANTHER" id="PTHR31908:SF2">
    <property type="entry name" value="PROTEIN CROWDED NUCLEI 4"/>
    <property type="match status" value="1"/>
</dbReference>
<evidence type="ECO:0000256" key="3">
    <source>
        <dbReference type="ARBA" id="ARBA00024186"/>
    </source>
</evidence>
<comment type="similarity">
    <text evidence="4">Belongs to the CRWN family.</text>
</comment>
<accession>A0AAU9M667</accession>
<feature type="compositionally biased region" description="Basic and acidic residues" evidence="6">
    <location>
        <begin position="234"/>
        <end position="244"/>
    </location>
</feature>
<sequence length="254" mass="30131">MQKKELENCIEKKREEVESYLKEKEKSFEEEKKELEYISSLKETARKEAEQVNIEMKKLEKERKEIILDHERRDKEWAELNDSIQQLKDQRVKLEKQRELLHSDRQEILEKIEELKKLEDVKGVGFQITENEIKECDPNLQKRNEIVEINSFKNELNNNGSTPPLSAPFGWLKRCASTLLEQTQSNKKRKKQPDDITPRRDSTKETTVYIDKIIKIREVTSVRSKNTVENSQEGEQKSHLESNHTKKLKGQIQE</sequence>
<feature type="region of interest" description="Disordered" evidence="6">
    <location>
        <begin position="222"/>
        <end position="254"/>
    </location>
</feature>
<comment type="subcellular location">
    <subcellularLocation>
        <location evidence="3">Nucleus lamina</location>
    </subcellularLocation>
</comment>
<feature type="region of interest" description="Disordered" evidence="6">
    <location>
        <begin position="182"/>
        <end position="204"/>
    </location>
</feature>
<feature type="coiled-coil region" evidence="5">
    <location>
        <begin position="3"/>
        <end position="121"/>
    </location>
</feature>
<dbReference type="GO" id="GO:0006997">
    <property type="term" value="P:nucleus organization"/>
    <property type="evidence" value="ECO:0007669"/>
    <property type="project" value="InterPro"/>
</dbReference>
<evidence type="ECO:0000256" key="1">
    <source>
        <dbReference type="ARBA" id="ARBA00023054"/>
    </source>
</evidence>
<feature type="compositionally biased region" description="Basic and acidic residues" evidence="6">
    <location>
        <begin position="192"/>
        <end position="204"/>
    </location>
</feature>
<evidence type="ECO:0000256" key="2">
    <source>
        <dbReference type="ARBA" id="ARBA00023242"/>
    </source>
</evidence>
<dbReference type="GO" id="GO:0005652">
    <property type="term" value="C:nuclear lamina"/>
    <property type="evidence" value="ECO:0007669"/>
    <property type="project" value="UniProtKB-SubCell"/>
</dbReference>
<keyword evidence="2" id="KW-0539">Nucleus</keyword>
<dbReference type="PANTHER" id="PTHR31908">
    <property type="entry name" value="PROTEIN CROWDED NUCLEI 4"/>
    <property type="match status" value="1"/>
</dbReference>
<feature type="compositionally biased region" description="Polar residues" evidence="6">
    <location>
        <begin position="222"/>
        <end position="233"/>
    </location>
</feature>
<dbReference type="EMBL" id="CAKMRJ010001112">
    <property type="protein sequence ID" value="CAH1421277.1"/>
    <property type="molecule type" value="Genomic_DNA"/>
</dbReference>
<evidence type="ECO:0000256" key="4">
    <source>
        <dbReference type="ARBA" id="ARBA00024208"/>
    </source>
</evidence>
<dbReference type="AlphaFoldDB" id="A0AAU9M667"/>
<evidence type="ECO:0000256" key="6">
    <source>
        <dbReference type="SAM" id="MobiDB-lite"/>
    </source>
</evidence>
<evidence type="ECO:0000313" key="7">
    <source>
        <dbReference type="EMBL" id="CAH1421277.1"/>
    </source>
</evidence>
<dbReference type="Proteomes" id="UP001157418">
    <property type="component" value="Unassembled WGS sequence"/>
</dbReference>
<proteinExistence type="inferred from homology"/>
<dbReference type="InterPro" id="IPR040418">
    <property type="entry name" value="CRWN"/>
</dbReference>
<name>A0AAU9M667_9ASTR</name>